<feature type="region of interest" description="Disordered" evidence="1">
    <location>
        <begin position="321"/>
        <end position="356"/>
    </location>
</feature>
<feature type="domain" description="Protein kinase" evidence="2">
    <location>
        <begin position="1"/>
        <end position="122"/>
    </location>
</feature>
<proteinExistence type="predicted"/>
<dbReference type="GO" id="GO:0004672">
    <property type="term" value="F:protein kinase activity"/>
    <property type="evidence" value="ECO:0007669"/>
    <property type="project" value="InterPro"/>
</dbReference>
<feature type="compositionally biased region" description="Basic and acidic residues" evidence="1">
    <location>
        <begin position="380"/>
        <end position="399"/>
    </location>
</feature>
<evidence type="ECO:0000313" key="3">
    <source>
        <dbReference type="EMBL" id="CAH3108059.1"/>
    </source>
</evidence>
<reference evidence="3 4" key="1">
    <citation type="submission" date="2022-05" db="EMBL/GenBank/DDBJ databases">
        <authorList>
            <consortium name="Genoscope - CEA"/>
            <person name="William W."/>
        </authorList>
    </citation>
    <scope>NUCLEOTIDE SEQUENCE [LARGE SCALE GENOMIC DNA]</scope>
</reference>
<feature type="compositionally biased region" description="Basic and acidic residues" evidence="1">
    <location>
        <begin position="334"/>
        <end position="345"/>
    </location>
</feature>
<feature type="compositionally biased region" description="Polar residues" evidence="1">
    <location>
        <begin position="322"/>
        <end position="333"/>
    </location>
</feature>
<gene>
    <name evidence="3" type="ORF">PMEA_00003093</name>
</gene>
<protein>
    <recommendedName>
        <fullName evidence="2">Protein kinase domain-containing protein</fullName>
    </recommendedName>
</protein>
<dbReference type="SUPFAM" id="SSF56112">
    <property type="entry name" value="Protein kinase-like (PK-like)"/>
    <property type="match status" value="1"/>
</dbReference>
<keyword evidence="4" id="KW-1185">Reference proteome</keyword>
<name>A0AAU9W8F2_9CNID</name>
<dbReference type="InterPro" id="IPR011009">
    <property type="entry name" value="Kinase-like_dom_sf"/>
</dbReference>
<dbReference type="EMBL" id="CALNXJ010000011">
    <property type="protein sequence ID" value="CAH3108059.1"/>
    <property type="molecule type" value="Genomic_DNA"/>
</dbReference>
<comment type="caution">
    <text evidence="3">The sequence shown here is derived from an EMBL/GenBank/DDBJ whole genome shotgun (WGS) entry which is preliminary data.</text>
</comment>
<organism evidence="3 4">
    <name type="scientific">Pocillopora meandrina</name>
    <dbReference type="NCBI Taxonomy" id="46732"/>
    <lineage>
        <taxon>Eukaryota</taxon>
        <taxon>Metazoa</taxon>
        <taxon>Cnidaria</taxon>
        <taxon>Anthozoa</taxon>
        <taxon>Hexacorallia</taxon>
        <taxon>Scleractinia</taxon>
        <taxon>Astrocoeniina</taxon>
        <taxon>Pocilloporidae</taxon>
        <taxon>Pocillopora</taxon>
    </lineage>
</organism>
<evidence type="ECO:0000256" key="1">
    <source>
        <dbReference type="SAM" id="MobiDB-lite"/>
    </source>
</evidence>
<dbReference type="PROSITE" id="PS50011">
    <property type="entry name" value="PROTEIN_KINASE_DOM"/>
    <property type="match status" value="1"/>
</dbReference>
<sequence>MSQELLVEEKRLTKASIADLMMADVWALGMVIFMLLNPSLKSPYILEMRSEGVRNQEQLKKFITELLRKEKLPQHDEKYDVDRATVWFALEEVCRGCLNFNRDKRFSLQEAAHLLARRQERFSMDFQVINLRVSQATALEQFDQKAAEELQEQAKSLQSNKMPINNGTNAYAFLCIGVAENILQEIKTKIFFENLPTAVESIIWSLPEKINEHHDLGKYYNALEAYEILRRRELIKSPLEFFEELPYAYVYTSDPLVMTIGCHNSKPYVIDTHPIAPPAGNGNGPVLVGNNNTPEVWMNPKKGTRKDLQEVKKKDKVKDTRCPNTFFRSPTSQIDDRWTLPPKDKKNPKKGTTKDLQEAKKVKLKENVQMHFSILFQQTKRREIESNGKRDEENRKSQDESPSCSEKVYKLNTDIQADKQVGSYTKSRITCTNTEDDVKELLKYTRDKGDLLLHHADFPEDRWAFGTSTMCSDLLKYTTSDLLSYPFCVDPTFKMGGFEVTPVVYKYLLLRSKRTKESPVFLGPTMIHHKKTYEAYRTLAATCAAKCKALSKAKGFITDGEEALSRAFEDELKNTRSLRCFKHFETNCKERFFMQRVFGVPEKEDGILDAADREDLRKRLDSAKTAVEKREREVLKRKDETFRPKFWSYLNERFGMMASHMVASIHNEAGMVLGDNGKPVRCYTNNSESMNNVTRAAKETYLKGNPCVSQLNKFQFTKNVFEVVYAHQMEETRKMCRGWSWKPLILTQNLGP</sequence>
<feature type="region of interest" description="Disordered" evidence="1">
    <location>
        <begin position="379"/>
        <end position="405"/>
    </location>
</feature>
<dbReference type="Proteomes" id="UP001159428">
    <property type="component" value="Unassembled WGS sequence"/>
</dbReference>
<dbReference type="Gene3D" id="1.10.510.10">
    <property type="entry name" value="Transferase(Phosphotransferase) domain 1"/>
    <property type="match status" value="1"/>
</dbReference>
<dbReference type="InterPro" id="IPR000719">
    <property type="entry name" value="Prot_kinase_dom"/>
</dbReference>
<accession>A0AAU9W8F2</accession>
<evidence type="ECO:0000313" key="4">
    <source>
        <dbReference type="Proteomes" id="UP001159428"/>
    </source>
</evidence>
<dbReference type="GO" id="GO:0005524">
    <property type="term" value="F:ATP binding"/>
    <property type="evidence" value="ECO:0007669"/>
    <property type="project" value="InterPro"/>
</dbReference>
<evidence type="ECO:0000259" key="2">
    <source>
        <dbReference type="PROSITE" id="PS50011"/>
    </source>
</evidence>
<dbReference type="AlphaFoldDB" id="A0AAU9W8F2"/>